<proteinExistence type="predicted"/>
<dbReference type="AlphaFoldDB" id="A0A8J2NUA9"/>
<feature type="non-terminal residue" evidence="2">
    <location>
        <position position="1"/>
    </location>
</feature>
<dbReference type="EMBL" id="CAJVCH010055215">
    <property type="protein sequence ID" value="CAG7718682.1"/>
    <property type="molecule type" value="Genomic_DNA"/>
</dbReference>
<organism evidence="2 3">
    <name type="scientific">Allacma fusca</name>
    <dbReference type="NCBI Taxonomy" id="39272"/>
    <lineage>
        <taxon>Eukaryota</taxon>
        <taxon>Metazoa</taxon>
        <taxon>Ecdysozoa</taxon>
        <taxon>Arthropoda</taxon>
        <taxon>Hexapoda</taxon>
        <taxon>Collembola</taxon>
        <taxon>Symphypleona</taxon>
        <taxon>Sminthuridae</taxon>
        <taxon>Allacma</taxon>
    </lineage>
</organism>
<sequence>KTSRANQIDAVLETLTGDSLDEEPETNANLNCQPDANFTQQENYEDDLEKLQD</sequence>
<reference evidence="2" key="1">
    <citation type="submission" date="2021-06" db="EMBL/GenBank/DDBJ databases">
        <authorList>
            <person name="Hodson N. C."/>
            <person name="Mongue J. A."/>
            <person name="Jaron S. K."/>
        </authorList>
    </citation>
    <scope>NUCLEOTIDE SEQUENCE</scope>
</reference>
<evidence type="ECO:0000256" key="1">
    <source>
        <dbReference type="SAM" id="MobiDB-lite"/>
    </source>
</evidence>
<dbReference type="OrthoDB" id="8288172at2759"/>
<accession>A0A8J2NUA9</accession>
<feature type="compositionally biased region" description="Acidic residues" evidence="1">
    <location>
        <begin position="43"/>
        <end position="53"/>
    </location>
</feature>
<feature type="compositionally biased region" description="Polar residues" evidence="1">
    <location>
        <begin position="26"/>
        <end position="42"/>
    </location>
</feature>
<comment type="caution">
    <text evidence="2">The sequence shown here is derived from an EMBL/GenBank/DDBJ whole genome shotgun (WGS) entry which is preliminary data.</text>
</comment>
<dbReference type="Proteomes" id="UP000708208">
    <property type="component" value="Unassembled WGS sequence"/>
</dbReference>
<evidence type="ECO:0000313" key="2">
    <source>
        <dbReference type="EMBL" id="CAG7718682.1"/>
    </source>
</evidence>
<evidence type="ECO:0000313" key="3">
    <source>
        <dbReference type="Proteomes" id="UP000708208"/>
    </source>
</evidence>
<name>A0A8J2NUA9_9HEXA</name>
<feature type="non-terminal residue" evidence="2">
    <location>
        <position position="53"/>
    </location>
</feature>
<gene>
    <name evidence="2" type="ORF">AFUS01_LOCUS8056</name>
</gene>
<feature type="region of interest" description="Disordered" evidence="1">
    <location>
        <begin position="1"/>
        <end position="53"/>
    </location>
</feature>
<protein>
    <submittedName>
        <fullName evidence="2">Uncharacterized protein</fullName>
    </submittedName>
</protein>
<keyword evidence="3" id="KW-1185">Reference proteome</keyword>